<organism evidence="2">
    <name type="scientific">Accumulibacter regalis</name>
    <dbReference type="NCBI Taxonomy" id="522306"/>
    <lineage>
        <taxon>Bacteria</taxon>
        <taxon>Pseudomonadati</taxon>
        <taxon>Pseudomonadota</taxon>
        <taxon>Betaproteobacteria</taxon>
        <taxon>Candidatus Accumulibacter</taxon>
    </lineage>
</organism>
<proteinExistence type="predicted"/>
<accession>C7RJL3</accession>
<evidence type="ECO:0000256" key="1">
    <source>
        <dbReference type="SAM" id="MobiDB-lite"/>
    </source>
</evidence>
<dbReference type="STRING" id="522306.CAP2UW1_0219"/>
<dbReference type="EMBL" id="CP001715">
    <property type="protein sequence ID" value="ACV33577.1"/>
    <property type="molecule type" value="Genomic_DNA"/>
</dbReference>
<dbReference type="AlphaFoldDB" id="C7RJL3"/>
<name>C7RJL3_ACCRE</name>
<dbReference type="KEGG" id="app:CAP2UW1_0219"/>
<protein>
    <submittedName>
        <fullName evidence="2">Uncharacterized protein</fullName>
    </submittedName>
</protein>
<feature type="region of interest" description="Disordered" evidence="1">
    <location>
        <begin position="40"/>
        <end position="59"/>
    </location>
</feature>
<sequence length="104" mass="10941">MRIGSLRTPQAAGTIELAGHLDESIAALPDTASGISTACDATGLSTTGQDGGQENTGHECAFPVTATSYESFALGQRYRKWGGHQKLLRCTHPAVRLGRRTLAT</sequence>
<reference evidence="2" key="2">
    <citation type="submission" date="2009-09" db="EMBL/GenBank/DDBJ databases">
        <title>Complete sequence of chromosome of Candidatus Accumulibacter phosphatis clade IIA str. UW-1.</title>
        <authorList>
            <consortium name="US DOE Joint Genome Institute"/>
            <person name="Martin H.G."/>
            <person name="Ivanova N."/>
            <person name="Kunin V."/>
            <person name="Warnecke F."/>
            <person name="Barry K."/>
            <person name="He S."/>
            <person name="Salamov A."/>
            <person name="Szeto E."/>
            <person name="Dalin E."/>
            <person name="Pangilinan J.L."/>
            <person name="Lapidus A."/>
            <person name="Lowry S."/>
            <person name="Kyrpides N.C."/>
            <person name="McMahon K.D."/>
            <person name="Hugenholtz P."/>
        </authorList>
    </citation>
    <scope>NUCLEOTIDE SEQUENCE [LARGE SCALE GENOMIC DNA]</scope>
    <source>
        <strain evidence="2">UW-1</strain>
    </source>
</reference>
<dbReference type="HOGENOM" id="CLU_2244011_0_0_4"/>
<feature type="compositionally biased region" description="Polar residues" evidence="1">
    <location>
        <begin position="43"/>
        <end position="55"/>
    </location>
</feature>
<evidence type="ECO:0000313" key="2">
    <source>
        <dbReference type="EMBL" id="ACV33577.1"/>
    </source>
</evidence>
<gene>
    <name evidence="2" type="ordered locus">CAP2UW1_0219</name>
</gene>
<reference evidence="2" key="1">
    <citation type="submission" date="2009-08" db="EMBL/GenBank/DDBJ databases">
        <authorList>
            <consortium name="US DOE Joint Genome Institute"/>
            <person name="Lucas S."/>
            <person name="Copeland A."/>
            <person name="Lapidus A."/>
            <person name="Glavina del Rio T."/>
            <person name="Dalin E."/>
            <person name="Tice H."/>
            <person name="Bruce D."/>
            <person name="Barry K."/>
            <person name="Pitluck S."/>
            <person name="Lowry S."/>
            <person name="Larimer F."/>
            <person name="Land M."/>
            <person name="Hauser L."/>
            <person name="Kyrpides N."/>
            <person name="Ivanova N."/>
            <person name="McMahon K.D."/>
            <person name="Hugenholtz P."/>
        </authorList>
    </citation>
    <scope>NUCLEOTIDE SEQUENCE</scope>
    <source>
        <strain evidence="2">UW-1</strain>
    </source>
</reference>